<comment type="pathway">
    <text evidence="9">Isoprenoid biosynthesis; isopentenyl diphosphate biosynthesis via DXP pathway; isopentenyl diphosphate from 1-deoxy-D-xylulose 5-phosphate: step 3/6.</text>
</comment>
<feature type="active site" evidence="9">
    <location>
        <position position="9"/>
    </location>
</feature>
<evidence type="ECO:0000313" key="12">
    <source>
        <dbReference type="EMBL" id="MFD1673598.1"/>
    </source>
</evidence>
<evidence type="ECO:0000313" key="13">
    <source>
        <dbReference type="Proteomes" id="UP001597079"/>
    </source>
</evidence>
<dbReference type="Pfam" id="PF00288">
    <property type="entry name" value="GHMP_kinases_N"/>
    <property type="match status" value="1"/>
</dbReference>
<keyword evidence="5 9" id="KW-0547">Nucleotide-binding</keyword>
<evidence type="ECO:0000256" key="9">
    <source>
        <dbReference type="HAMAP-Rule" id="MF_00061"/>
    </source>
</evidence>
<keyword evidence="9" id="KW-0414">Isoprene biosynthesis</keyword>
<evidence type="ECO:0000256" key="5">
    <source>
        <dbReference type="ARBA" id="ARBA00022741"/>
    </source>
</evidence>
<dbReference type="SUPFAM" id="SSF54211">
    <property type="entry name" value="Ribosomal protein S5 domain 2-like"/>
    <property type="match status" value="1"/>
</dbReference>
<comment type="caution">
    <text evidence="12">The sequence shown here is derived from an EMBL/GenBank/DDBJ whole genome shotgun (WGS) entry which is preliminary data.</text>
</comment>
<comment type="function">
    <text evidence="9">Catalyzes the phosphorylation of the position 2 hydroxy group of 4-diphosphocytidyl-2C-methyl-D-erythritol.</text>
</comment>
<evidence type="ECO:0000256" key="1">
    <source>
        <dbReference type="ARBA" id="ARBA00009684"/>
    </source>
</evidence>
<dbReference type="Gene3D" id="3.30.230.10">
    <property type="match status" value="1"/>
</dbReference>
<dbReference type="InterPro" id="IPR020568">
    <property type="entry name" value="Ribosomal_Su5_D2-typ_SF"/>
</dbReference>
<dbReference type="PANTHER" id="PTHR43527:SF2">
    <property type="entry name" value="4-DIPHOSPHOCYTIDYL-2-C-METHYL-D-ERYTHRITOL KINASE, CHLOROPLASTIC"/>
    <property type="match status" value="1"/>
</dbReference>
<dbReference type="PANTHER" id="PTHR43527">
    <property type="entry name" value="4-DIPHOSPHOCYTIDYL-2-C-METHYL-D-ERYTHRITOL KINASE, CHLOROPLASTIC"/>
    <property type="match status" value="1"/>
</dbReference>
<feature type="binding site" evidence="9">
    <location>
        <begin position="93"/>
        <end position="103"/>
    </location>
    <ligand>
        <name>ATP</name>
        <dbReference type="ChEBI" id="CHEBI:30616"/>
    </ligand>
</feature>
<dbReference type="EC" id="2.7.1.148" evidence="2 9"/>
<feature type="domain" description="GHMP kinase N-terminal" evidence="10">
    <location>
        <begin position="65"/>
        <end position="143"/>
    </location>
</feature>
<dbReference type="InterPro" id="IPR014721">
    <property type="entry name" value="Ribsml_uS5_D2-typ_fold_subgr"/>
</dbReference>
<protein>
    <recommendedName>
        <fullName evidence="3 9">4-diphosphocytidyl-2-C-methyl-D-erythritol kinase</fullName>
        <shortName evidence="9">CMK</shortName>
        <ecNumber evidence="2 9">2.7.1.148</ecNumber>
    </recommendedName>
    <alternativeName>
        <fullName evidence="8 9">4-(cytidine-5'-diphospho)-2-C-methyl-D-erythritol kinase</fullName>
    </alternativeName>
</protein>
<gene>
    <name evidence="9 12" type="primary">ispE</name>
    <name evidence="12" type="ORF">ACFSB2_02600</name>
</gene>
<dbReference type="HAMAP" id="MF_00061">
    <property type="entry name" value="IspE"/>
    <property type="match status" value="1"/>
</dbReference>
<evidence type="ECO:0000256" key="3">
    <source>
        <dbReference type="ARBA" id="ARBA00017473"/>
    </source>
</evidence>
<evidence type="ECO:0000259" key="10">
    <source>
        <dbReference type="Pfam" id="PF00288"/>
    </source>
</evidence>
<keyword evidence="13" id="KW-1185">Reference proteome</keyword>
<evidence type="ECO:0000259" key="11">
    <source>
        <dbReference type="Pfam" id="PF08544"/>
    </source>
</evidence>
<dbReference type="EMBL" id="JBHUCX010000008">
    <property type="protein sequence ID" value="MFD1673598.1"/>
    <property type="molecule type" value="Genomic_DNA"/>
</dbReference>
<feature type="active site" evidence="9">
    <location>
        <position position="135"/>
    </location>
</feature>
<dbReference type="InterPro" id="IPR004424">
    <property type="entry name" value="IspE"/>
</dbReference>
<reference evidence="13" key="1">
    <citation type="journal article" date="2019" name="Int. J. Syst. Evol. Microbiol.">
        <title>The Global Catalogue of Microorganisms (GCM) 10K type strain sequencing project: providing services to taxonomists for standard genome sequencing and annotation.</title>
        <authorList>
            <consortium name="The Broad Institute Genomics Platform"/>
            <consortium name="The Broad Institute Genome Sequencing Center for Infectious Disease"/>
            <person name="Wu L."/>
            <person name="Ma J."/>
        </authorList>
    </citation>
    <scope>NUCLEOTIDE SEQUENCE [LARGE SCALE GENOMIC DNA]</scope>
    <source>
        <strain evidence="13">CGMCC 1.12286</strain>
    </source>
</reference>
<sequence length="293" mass="32108">MLLERAYAKINLTLDVLRRRPDGYHEVDMVMQSIDLSDLVWLDCRSDSEIVLDLNAGHIPSDERNLAVQAAMLFRKYTGIRAGVQINLEKNIPVAAGLAGGSSDAAAVLRGLNRLFDTGLTSDELADMGAEIGSDVPFCIYGGTAIARGRGEVLERIAHPCHLYVLLIYPRVFVSTADIYQALQPTDFVTAVQSERMVQALMEQDVDAVPYLVHNVMQHVTFAAYPGVKQLADKVESVTRHPVHMSGSGPTLFCLAPTVQQANRMYNALRGVMRDVHLSHFVSNISNSGDGEV</sequence>
<evidence type="ECO:0000256" key="4">
    <source>
        <dbReference type="ARBA" id="ARBA00022679"/>
    </source>
</evidence>
<dbReference type="PIRSF" id="PIRSF010376">
    <property type="entry name" value="IspE"/>
    <property type="match status" value="1"/>
</dbReference>
<accession>A0ABW4JE52</accession>
<keyword evidence="4 9" id="KW-0808">Transferase</keyword>
<feature type="domain" description="GHMP kinase C-terminal" evidence="11">
    <location>
        <begin position="197"/>
        <end position="273"/>
    </location>
</feature>
<keyword evidence="6 9" id="KW-0418">Kinase</keyword>
<dbReference type="InterPro" id="IPR006204">
    <property type="entry name" value="GHMP_kinase_N_dom"/>
</dbReference>
<evidence type="ECO:0000256" key="6">
    <source>
        <dbReference type="ARBA" id="ARBA00022777"/>
    </source>
</evidence>
<comment type="catalytic activity">
    <reaction evidence="9">
        <text>4-CDP-2-C-methyl-D-erythritol + ATP = 4-CDP-2-C-methyl-D-erythritol 2-phosphate + ADP + H(+)</text>
        <dbReference type="Rhea" id="RHEA:18437"/>
        <dbReference type="ChEBI" id="CHEBI:15378"/>
        <dbReference type="ChEBI" id="CHEBI:30616"/>
        <dbReference type="ChEBI" id="CHEBI:57823"/>
        <dbReference type="ChEBI" id="CHEBI:57919"/>
        <dbReference type="ChEBI" id="CHEBI:456216"/>
        <dbReference type="EC" id="2.7.1.148"/>
    </reaction>
</comment>
<keyword evidence="7 9" id="KW-0067">ATP-binding</keyword>
<evidence type="ECO:0000256" key="7">
    <source>
        <dbReference type="ARBA" id="ARBA00022840"/>
    </source>
</evidence>
<dbReference type="Pfam" id="PF08544">
    <property type="entry name" value="GHMP_kinases_C"/>
    <property type="match status" value="1"/>
</dbReference>
<dbReference type="RefSeq" id="WP_377941054.1">
    <property type="nucleotide sequence ID" value="NZ_JBHUCX010000008.1"/>
</dbReference>
<dbReference type="NCBIfam" id="TIGR00154">
    <property type="entry name" value="ispE"/>
    <property type="match status" value="1"/>
</dbReference>
<dbReference type="Gene3D" id="3.30.70.890">
    <property type="entry name" value="GHMP kinase, C-terminal domain"/>
    <property type="match status" value="1"/>
</dbReference>
<evidence type="ECO:0000256" key="2">
    <source>
        <dbReference type="ARBA" id="ARBA00012052"/>
    </source>
</evidence>
<proteinExistence type="inferred from homology"/>
<organism evidence="12 13">
    <name type="scientific">Alicyclobacillus fodiniaquatilis</name>
    <dbReference type="NCBI Taxonomy" id="1661150"/>
    <lineage>
        <taxon>Bacteria</taxon>
        <taxon>Bacillati</taxon>
        <taxon>Bacillota</taxon>
        <taxon>Bacilli</taxon>
        <taxon>Bacillales</taxon>
        <taxon>Alicyclobacillaceae</taxon>
        <taxon>Alicyclobacillus</taxon>
    </lineage>
</organism>
<dbReference type="Proteomes" id="UP001597079">
    <property type="component" value="Unassembled WGS sequence"/>
</dbReference>
<evidence type="ECO:0000256" key="8">
    <source>
        <dbReference type="ARBA" id="ARBA00032554"/>
    </source>
</evidence>
<dbReference type="InterPro" id="IPR036554">
    <property type="entry name" value="GHMP_kinase_C_sf"/>
</dbReference>
<dbReference type="GO" id="GO:0050515">
    <property type="term" value="F:4-(cytidine 5'-diphospho)-2-C-methyl-D-erythritol kinase activity"/>
    <property type="evidence" value="ECO:0007669"/>
    <property type="project" value="UniProtKB-EC"/>
</dbReference>
<comment type="similarity">
    <text evidence="1 9">Belongs to the GHMP kinase family. IspE subfamily.</text>
</comment>
<dbReference type="SUPFAM" id="SSF55060">
    <property type="entry name" value="GHMP Kinase, C-terminal domain"/>
    <property type="match status" value="1"/>
</dbReference>
<dbReference type="InterPro" id="IPR013750">
    <property type="entry name" value="GHMP_kinase_C_dom"/>
</dbReference>
<name>A0ABW4JE52_9BACL</name>